<comment type="caution">
    <text evidence="2">The sequence shown here is derived from an EMBL/GenBank/DDBJ whole genome shotgun (WGS) entry which is preliminary data.</text>
</comment>
<proteinExistence type="predicted"/>
<evidence type="ECO:0000313" key="3">
    <source>
        <dbReference type="Proteomes" id="UP001642520"/>
    </source>
</evidence>
<name>A0ABP1N7F1_XYLVO</name>
<dbReference type="Proteomes" id="UP001642520">
    <property type="component" value="Unassembled WGS sequence"/>
</dbReference>
<evidence type="ECO:0000256" key="1">
    <source>
        <dbReference type="SAM" id="Coils"/>
    </source>
</evidence>
<organism evidence="2 3">
    <name type="scientific">Xylocopa violacea</name>
    <name type="common">Violet carpenter bee</name>
    <name type="synonym">Apis violacea</name>
    <dbReference type="NCBI Taxonomy" id="135666"/>
    <lineage>
        <taxon>Eukaryota</taxon>
        <taxon>Metazoa</taxon>
        <taxon>Ecdysozoa</taxon>
        <taxon>Arthropoda</taxon>
        <taxon>Hexapoda</taxon>
        <taxon>Insecta</taxon>
        <taxon>Pterygota</taxon>
        <taxon>Neoptera</taxon>
        <taxon>Endopterygota</taxon>
        <taxon>Hymenoptera</taxon>
        <taxon>Apocrita</taxon>
        <taxon>Aculeata</taxon>
        <taxon>Apoidea</taxon>
        <taxon>Anthophila</taxon>
        <taxon>Apidae</taxon>
        <taxon>Xylocopa</taxon>
        <taxon>Xylocopa</taxon>
    </lineage>
</organism>
<keyword evidence="1" id="KW-0175">Coiled coil</keyword>
<sequence>MTVDNILMLKEKHIKITDSQINELLQDQIKSIHHVKNKQTQHCNEDELKVKELTSKVTSLKEDLESENQMLECKNQDLSKHLDSITELEAKKKKFLQENQTLELQRNKLRTCKRNLQDQELLDQGRRKFSLYKELTRIRWDYEKLKENITGYVTNKKDYIHHFCYATENIDLSNLLWQEIYRSTVHTEETNSYEKENVPNE</sequence>
<dbReference type="Gene3D" id="3.30.160.570">
    <property type="entry name" value="Ncd80 complex, Spc24 subunit"/>
    <property type="match status" value="1"/>
</dbReference>
<gene>
    <name evidence="2" type="ORF">XYLVIOL_LOCUS1689</name>
</gene>
<dbReference type="EMBL" id="CAXAJV020001284">
    <property type="protein sequence ID" value="CAL7935583.1"/>
    <property type="molecule type" value="Genomic_DNA"/>
</dbReference>
<keyword evidence="3" id="KW-1185">Reference proteome</keyword>
<accession>A0ABP1N7F1</accession>
<evidence type="ECO:0000313" key="2">
    <source>
        <dbReference type="EMBL" id="CAL7935583.1"/>
    </source>
</evidence>
<feature type="coiled-coil region" evidence="1">
    <location>
        <begin position="43"/>
        <end position="122"/>
    </location>
</feature>
<reference evidence="2 3" key="1">
    <citation type="submission" date="2024-08" db="EMBL/GenBank/DDBJ databases">
        <authorList>
            <person name="Will J Nash"/>
            <person name="Angela Man"/>
            <person name="Seanna McTaggart"/>
            <person name="Kendall Baker"/>
            <person name="Tom Barker"/>
            <person name="Leah Catchpole"/>
            <person name="Alex Durrant"/>
            <person name="Karim Gharbi"/>
            <person name="Naomi Irish"/>
            <person name="Gemy Kaithakottil"/>
            <person name="Debby Ku"/>
            <person name="Aaliyah Providence"/>
            <person name="Felix Shaw"/>
            <person name="David Swarbreck"/>
            <person name="Chris Watkins"/>
            <person name="Ann M. McCartney"/>
            <person name="Giulio Formenti"/>
            <person name="Alice Mouton"/>
            <person name="Noel Vella"/>
            <person name="Bjorn M von Reumont"/>
            <person name="Adriana Vella"/>
            <person name="Wilfried Haerty"/>
        </authorList>
    </citation>
    <scope>NUCLEOTIDE SEQUENCE [LARGE SCALE GENOMIC DNA]</scope>
</reference>
<protein>
    <submittedName>
        <fullName evidence="2">Uncharacterized protein</fullName>
    </submittedName>
</protein>